<dbReference type="AlphaFoldDB" id="A0A6C0H062"/>
<feature type="transmembrane region" description="Helical" evidence="6">
    <location>
        <begin position="22"/>
        <end position="39"/>
    </location>
</feature>
<feature type="transmembrane region" description="Helical" evidence="6">
    <location>
        <begin position="51"/>
        <end position="69"/>
    </location>
</feature>
<dbReference type="Pfam" id="PF05875">
    <property type="entry name" value="Ceramidase"/>
    <property type="match status" value="1"/>
</dbReference>
<dbReference type="InterPro" id="IPR008901">
    <property type="entry name" value="ACER"/>
</dbReference>
<name>A0A6C0H062_9ZZZZ</name>
<dbReference type="PANTHER" id="PTHR46187">
    <property type="entry name" value="ALKALINE CERAMIDASE 3"/>
    <property type="match status" value="1"/>
</dbReference>
<sequence>MNFFNNDHSFCEALLYGGPPEYFNAFTSLYISYVGLYGLKNNFHLNNDIFLIYSALFINGIASFAYHWTNYIGFGIIDRSSMILIAIPSINCGIKELNYLYHISELNNKIFLFFNQMYLLALITFLCMGYEEVFNGIFGVFLALILIFIYLLNNKKIKNKYLNYGNYGIFMIFIAGISWIIIEKLCSTFSIMKYLHGHAIWHIFVSSGGYLSSLLLTSLSLNRKNILPYYHLNQLSIVKK</sequence>
<keyword evidence="3" id="KW-0378">Hydrolase</keyword>
<keyword evidence="2 6" id="KW-0812">Transmembrane</keyword>
<dbReference type="EMBL" id="MN739834">
    <property type="protein sequence ID" value="QHT73921.1"/>
    <property type="molecule type" value="Genomic_DNA"/>
</dbReference>
<keyword evidence="5 6" id="KW-0472">Membrane</keyword>
<dbReference type="GO" id="GO:0006672">
    <property type="term" value="P:ceramide metabolic process"/>
    <property type="evidence" value="ECO:0007669"/>
    <property type="project" value="InterPro"/>
</dbReference>
<proteinExistence type="predicted"/>
<reference evidence="7" key="1">
    <citation type="journal article" date="2020" name="Nature">
        <title>Giant virus diversity and host interactions through global metagenomics.</title>
        <authorList>
            <person name="Schulz F."/>
            <person name="Roux S."/>
            <person name="Paez-Espino D."/>
            <person name="Jungbluth S."/>
            <person name="Walsh D.A."/>
            <person name="Denef V.J."/>
            <person name="McMahon K.D."/>
            <person name="Konstantinidis K.T."/>
            <person name="Eloe-Fadrosh E.A."/>
            <person name="Kyrpides N.C."/>
            <person name="Woyke T."/>
        </authorList>
    </citation>
    <scope>NUCLEOTIDE SEQUENCE</scope>
    <source>
        <strain evidence="7">GVMAG-M-3300023179-4</strain>
    </source>
</reference>
<evidence type="ECO:0000256" key="3">
    <source>
        <dbReference type="ARBA" id="ARBA00022801"/>
    </source>
</evidence>
<feature type="transmembrane region" description="Helical" evidence="6">
    <location>
        <begin position="164"/>
        <end position="182"/>
    </location>
</feature>
<dbReference type="GO" id="GO:0005789">
    <property type="term" value="C:endoplasmic reticulum membrane"/>
    <property type="evidence" value="ECO:0007669"/>
    <property type="project" value="TreeGrafter"/>
</dbReference>
<feature type="transmembrane region" description="Helical" evidence="6">
    <location>
        <begin position="133"/>
        <end position="152"/>
    </location>
</feature>
<evidence type="ECO:0000313" key="7">
    <source>
        <dbReference type="EMBL" id="QHT73921.1"/>
    </source>
</evidence>
<feature type="transmembrane region" description="Helical" evidence="6">
    <location>
        <begin position="110"/>
        <end position="127"/>
    </location>
</feature>
<comment type="subcellular location">
    <subcellularLocation>
        <location evidence="1">Membrane</location>
        <topology evidence="1">Multi-pass membrane protein</topology>
    </subcellularLocation>
</comment>
<feature type="transmembrane region" description="Helical" evidence="6">
    <location>
        <begin position="194"/>
        <end position="216"/>
    </location>
</feature>
<organism evidence="7">
    <name type="scientific">viral metagenome</name>
    <dbReference type="NCBI Taxonomy" id="1070528"/>
    <lineage>
        <taxon>unclassified sequences</taxon>
        <taxon>metagenomes</taxon>
        <taxon>organismal metagenomes</taxon>
    </lineage>
</organism>
<evidence type="ECO:0000256" key="4">
    <source>
        <dbReference type="ARBA" id="ARBA00022989"/>
    </source>
</evidence>
<dbReference type="PANTHER" id="PTHR46187:SF3">
    <property type="entry name" value="ALKALINE CERAMIDASE 3"/>
    <property type="match status" value="1"/>
</dbReference>
<evidence type="ECO:0000256" key="5">
    <source>
        <dbReference type="ARBA" id="ARBA00023136"/>
    </source>
</evidence>
<evidence type="ECO:0000256" key="1">
    <source>
        <dbReference type="ARBA" id="ARBA00004141"/>
    </source>
</evidence>
<protein>
    <recommendedName>
        <fullName evidence="8">Ceramidase</fullName>
    </recommendedName>
</protein>
<evidence type="ECO:0008006" key="8">
    <source>
        <dbReference type="Google" id="ProtNLM"/>
    </source>
</evidence>
<evidence type="ECO:0000256" key="2">
    <source>
        <dbReference type="ARBA" id="ARBA00022692"/>
    </source>
</evidence>
<feature type="transmembrane region" description="Helical" evidence="6">
    <location>
        <begin position="81"/>
        <end position="98"/>
    </location>
</feature>
<dbReference type="GO" id="GO:0016811">
    <property type="term" value="F:hydrolase activity, acting on carbon-nitrogen (but not peptide) bonds, in linear amides"/>
    <property type="evidence" value="ECO:0007669"/>
    <property type="project" value="InterPro"/>
</dbReference>
<evidence type="ECO:0000256" key="6">
    <source>
        <dbReference type="SAM" id="Phobius"/>
    </source>
</evidence>
<accession>A0A6C0H062</accession>
<keyword evidence="4 6" id="KW-1133">Transmembrane helix</keyword>